<sequence length="60" mass="7159">MKSNPLRSILQRLRLPNRRQRACPYISYRTCPTKRYHEFGVDLSMLFISNRTSIKGVFKN</sequence>
<evidence type="ECO:0000313" key="1">
    <source>
        <dbReference type="EMBL" id="JAD27984.1"/>
    </source>
</evidence>
<dbReference type="EMBL" id="GBRH01269911">
    <property type="protein sequence ID" value="JAD27984.1"/>
    <property type="molecule type" value="Transcribed_RNA"/>
</dbReference>
<reference evidence="1" key="1">
    <citation type="submission" date="2014-09" db="EMBL/GenBank/DDBJ databases">
        <authorList>
            <person name="Magalhaes I.L.F."/>
            <person name="Oliveira U."/>
            <person name="Santos F.R."/>
            <person name="Vidigal T.H.D.A."/>
            <person name="Brescovit A.D."/>
            <person name="Santos A.J."/>
        </authorList>
    </citation>
    <scope>NUCLEOTIDE SEQUENCE</scope>
    <source>
        <tissue evidence="1">Shoot tissue taken approximately 20 cm above the soil surface</tissue>
    </source>
</reference>
<protein>
    <submittedName>
        <fullName evidence="1">Uncharacterized protein</fullName>
    </submittedName>
</protein>
<dbReference type="AlphaFoldDB" id="A0A0A8YMV4"/>
<proteinExistence type="predicted"/>
<organism evidence="1">
    <name type="scientific">Arundo donax</name>
    <name type="common">Giant reed</name>
    <name type="synonym">Donax arundinaceus</name>
    <dbReference type="NCBI Taxonomy" id="35708"/>
    <lineage>
        <taxon>Eukaryota</taxon>
        <taxon>Viridiplantae</taxon>
        <taxon>Streptophyta</taxon>
        <taxon>Embryophyta</taxon>
        <taxon>Tracheophyta</taxon>
        <taxon>Spermatophyta</taxon>
        <taxon>Magnoliopsida</taxon>
        <taxon>Liliopsida</taxon>
        <taxon>Poales</taxon>
        <taxon>Poaceae</taxon>
        <taxon>PACMAD clade</taxon>
        <taxon>Arundinoideae</taxon>
        <taxon>Arundineae</taxon>
        <taxon>Arundo</taxon>
    </lineage>
</organism>
<reference evidence="1" key="2">
    <citation type="journal article" date="2015" name="Data Brief">
        <title>Shoot transcriptome of the giant reed, Arundo donax.</title>
        <authorList>
            <person name="Barrero R.A."/>
            <person name="Guerrero F.D."/>
            <person name="Moolhuijzen P."/>
            <person name="Goolsby J.A."/>
            <person name="Tidwell J."/>
            <person name="Bellgard S.E."/>
            <person name="Bellgard M.I."/>
        </authorList>
    </citation>
    <scope>NUCLEOTIDE SEQUENCE</scope>
    <source>
        <tissue evidence="1">Shoot tissue taken approximately 20 cm above the soil surface</tissue>
    </source>
</reference>
<name>A0A0A8YMV4_ARUDO</name>
<accession>A0A0A8YMV4</accession>